<dbReference type="RefSeq" id="WP_075705928.1">
    <property type="nucleotide sequence ID" value="NZ_AP019655.1"/>
</dbReference>
<sequence length="75" mass="8688">MPKMYCDCCHKQTAHKVVLKRCGNDNESLLRTLACFFSTVLRGDHYVKMEKQYFCRACNRQNEPQPTAMANIKTA</sequence>
<dbReference type="STRING" id="1381081.BIY22_02025"/>
<dbReference type="AlphaFoldDB" id="A0A1Q9HQY9"/>
<evidence type="ECO:0000313" key="1">
    <source>
        <dbReference type="EMBL" id="OLQ89442.1"/>
    </source>
</evidence>
<accession>A0A1Q9HQY9</accession>
<protein>
    <submittedName>
        <fullName evidence="2">Uncharacterized protein</fullName>
    </submittedName>
</protein>
<proteinExistence type="predicted"/>
<dbReference type="OrthoDB" id="5880609at2"/>
<dbReference type="Proteomes" id="UP000186313">
    <property type="component" value="Unassembled WGS sequence"/>
</dbReference>
<dbReference type="Proteomes" id="UP000186039">
    <property type="component" value="Unassembled WGS sequence"/>
</dbReference>
<reference evidence="3 4" key="1">
    <citation type="submission" date="2016-09" db="EMBL/GenBank/DDBJ databases">
        <title>Genomic Taxonomy of the Vibrionaceae.</title>
        <authorList>
            <person name="Gonzalez-Castillo A."/>
            <person name="Gomez-Gil B."/>
            <person name="Enciso-Ibarra K."/>
        </authorList>
    </citation>
    <scope>NUCLEOTIDE SEQUENCE [LARGE SCALE GENOMIC DNA]</scope>
    <source>
        <strain evidence="1 3">CAIM 1902</strain>
        <strain evidence="2 4">CAIM 703</strain>
    </source>
</reference>
<evidence type="ECO:0000313" key="4">
    <source>
        <dbReference type="Proteomes" id="UP000186313"/>
    </source>
</evidence>
<keyword evidence="3" id="KW-1185">Reference proteome</keyword>
<organism evidence="2 4">
    <name type="scientific">Vibrio panuliri</name>
    <dbReference type="NCBI Taxonomy" id="1381081"/>
    <lineage>
        <taxon>Bacteria</taxon>
        <taxon>Pseudomonadati</taxon>
        <taxon>Pseudomonadota</taxon>
        <taxon>Gammaproteobacteria</taxon>
        <taxon>Vibrionales</taxon>
        <taxon>Vibrionaceae</taxon>
        <taxon>Vibrio</taxon>
    </lineage>
</organism>
<dbReference type="EMBL" id="MJMJ01000001">
    <property type="protein sequence ID" value="OLQ93289.1"/>
    <property type="molecule type" value="Genomic_DNA"/>
</dbReference>
<dbReference type="EMBL" id="MJMH01000184">
    <property type="protein sequence ID" value="OLQ89442.1"/>
    <property type="molecule type" value="Genomic_DNA"/>
</dbReference>
<evidence type="ECO:0000313" key="3">
    <source>
        <dbReference type="Proteomes" id="UP000186039"/>
    </source>
</evidence>
<gene>
    <name evidence="1" type="ORF">BIY20_01455</name>
    <name evidence="2" type="ORF">BIY22_02025</name>
</gene>
<comment type="caution">
    <text evidence="2">The sequence shown here is derived from an EMBL/GenBank/DDBJ whole genome shotgun (WGS) entry which is preliminary data.</text>
</comment>
<name>A0A1Q9HQY9_9VIBR</name>
<evidence type="ECO:0000313" key="2">
    <source>
        <dbReference type="EMBL" id="OLQ93289.1"/>
    </source>
</evidence>